<keyword evidence="4 6" id="KW-1133">Transmembrane helix</keyword>
<feature type="transmembrane region" description="Helical" evidence="6">
    <location>
        <begin position="303"/>
        <end position="320"/>
    </location>
</feature>
<evidence type="ECO:0000256" key="5">
    <source>
        <dbReference type="ARBA" id="ARBA00023136"/>
    </source>
</evidence>
<feature type="transmembrane region" description="Helical" evidence="6">
    <location>
        <begin position="252"/>
        <end position="272"/>
    </location>
</feature>
<feature type="transmembrane region" description="Helical" evidence="6">
    <location>
        <begin position="378"/>
        <end position="398"/>
    </location>
</feature>
<dbReference type="Pfam" id="PF00753">
    <property type="entry name" value="Lactamase_B"/>
    <property type="match status" value="1"/>
</dbReference>
<dbReference type="NCBIfam" id="TIGR00360">
    <property type="entry name" value="ComEC_N-term"/>
    <property type="match status" value="1"/>
</dbReference>
<dbReference type="InterPro" id="IPR004477">
    <property type="entry name" value="ComEC_N"/>
</dbReference>
<dbReference type="EMBL" id="FNOK01000034">
    <property type="protein sequence ID" value="SDY74869.1"/>
    <property type="molecule type" value="Genomic_DNA"/>
</dbReference>
<feature type="transmembrane region" description="Helical" evidence="6">
    <location>
        <begin position="347"/>
        <end position="366"/>
    </location>
</feature>
<dbReference type="InterPro" id="IPR052159">
    <property type="entry name" value="Competence_DNA_uptake"/>
</dbReference>
<dbReference type="PANTHER" id="PTHR30619">
    <property type="entry name" value="DNA INTERNALIZATION/COMPETENCE PROTEIN COMEC/REC2"/>
    <property type="match status" value="1"/>
</dbReference>
<organism evidence="8 9">
    <name type="scientific">Saccharopolyspora shandongensis</name>
    <dbReference type="NCBI Taxonomy" id="418495"/>
    <lineage>
        <taxon>Bacteria</taxon>
        <taxon>Bacillati</taxon>
        <taxon>Actinomycetota</taxon>
        <taxon>Actinomycetes</taxon>
        <taxon>Pseudonocardiales</taxon>
        <taxon>Pseudonocardiaceae</taxon>
        <taxon>Saccharopolyspora</taxon>
    </lineage>
</organism>
<dbReference type="STRING" id="418495.SAMN05216215_103417"/>
<dbReference type="Gene3D" id="3.60.15.10">
    <property type="entry name" value="Ribonuclease Z/Hydroxyacylglutathione hydrolase-like"/>
    <property type="match status" value="1"/>
</dbReference>
<keyword evidence="9" id="KW-1185">Reference proteome</keyword>
<keyword evidence="5 6" id="KW-0472">Membrane</keyword>
<dbReference type="CDD" id="cd07731">
    <property type="entry name" value="ComA-like_MBL-fold"/>
    <property type="match status" value="1"/>
</dbReference>
<dbReference type="GO" id="GO:0005886">
    <property type="term" value="C:plasma membrane"/>
    <property type="evidence" value="ECO:0007669"/>
    <property type="project" value="UniProtKB-SubCell"/>
</dbReference>
<evidence type="ECO:0000259" key="7">
    <source>
        <dbReference type="SMART" id="SM00849"/>
    </source>
</evidence>
<feature type="domain" description="Metallo-beta-lactamase" evidence="7">
    <location>
        <begin position="536"/>
        <end position="734"/>
    </location>
</feature>
<dbReference type="InterPro" id="IPR004797">
    <property type="entry name" value="Competence_ComEC/Rec2"/>
</dbReference>
<dbReference type="RefSeq" id="WP_177226749.1">
    <property type="nucleotide sequence ID" value="NZ_FNOK01000034.1"/>
</dbReference>
<proteinExistence type="predicted"/>
<accession>A0A1H3MFF2</accession>
<protein>
    <submittedName>
        <fullName evidence="8">Competence protein ComEC</fullName>
    </submittedName>
</protein>
<evidence type="ECO:0000256" key="2">
    <source>
        <dbReference type="ARBA" id="ARBA00022475"/>
    </source>
</evidence>
<keyword evidence="3 6" id="KW-0812">Transmembrane</keyword>
<feature type="transmembrane region" description="Helical" evidence="6">
    <location>
        <begin position="418"/>
        <end position="439"/>
    </location>
</feature>
<feature type="transmembrane region" description="Helical" evidence="6">
    <location>
        <begin position="54"/>
        <end position="76"/>
    </location>
</feature>
<evidence type="ECO:0000256" key="6">
    <source>
        <dbReference type="SAM" id="Phobius"/>
    </source>
</evidence>
<evidence type="ECO:0000256" key="4">
    <source>
        <dbReference type="ARBA" id="ARBA00022989"/>
    </source>
</evidence>
<feature type="transmembrane region" description="Helical" evidence="6">
    <location>
        <begin position="12"/>
        <end position="42"/>
    </location>
</feature>
<dbReference type="SMART" id="SM00849">
    <property type="entry name" value="Lactamase_B"/>
    <property type="match status" value="1"/>
</dbReference>
<comment type="subcellular location">
    <subcellularLocation>
        <location evidence="1">Cell membrane</location>
        <topology evidence="1">Multi-pass membrane protein</topology>
    </subcellularLocation>
</comment>
<dbReference type="AlphaFoldDB" id="A0A1H3MFF2"/>
<feature type="transmembrane region" description="Helical" evidence="6">
    <location>
        <begin position="279"/>
        <end position="297"/>
    </location>
</feature>
<name>A0A1H3MFF2_9PSEU</name>
<dbReference type="InterPro" id="IPR035681">
    <property type="entry name" value="ComA-like_MBL"/>
</dbReference>
<feature type="transmembrane region" description="Helical" evidence="6">
    <location>
        <begin position="325"/>
        <end position="341"/>
    </location>
</feature>
<evidence type="ECO:0000313" key="9">
    <source>
        <dbReference type="Proteomes" id="UP000199529"/>
    </source>
</evidence>
<feature type="transmembrane region" description="Helical" evidence="6">
    <location>
        <begin position="475"/>
        <end position="492"/>
    </location>
</feature>
<dbReference type="InterPro" id="IPR036866">
    <property type="entry name" value="RibonucZ/Hydroxyglut_hydro"/>
</dbReference>
<evidence type="ECO:0000313" key="8">
    <source>
        <dbReference type="EMBL" id="SDY74869.1"/>
    </source>
</evidence>
<dbReference type="InterPro" id="IPR001279">
    <property type="entry name" value="Metallo-B-lactamas"/>
</dbReference>
<keyword evidence="2" id="KW-1003">Cell membrane</keyword>
<evidence type="ECO:0000256" key="1">
    <source>
        <dbReference type="ARBA" id="ARBA00004651"/>
    </source>
</evidence>
<sequence length="787" mass="79773">MIARLDLRLVPAALAVWAVTLTGLLAGWVPAAVVALLALLAAPLVWKAVSARPVARGALVVLLLAGVAATGIAVRVHAVEHHPVRLAAGHGERATLRVTLTSAPTPLRGASFGARRAADRSLVRAELQAGELAGQLAGHRVLAGGAVVLLVPTAQWRDLIAGQQVTATGKVSPPRAGELTVAAFQVFGPPADVAAAPGWQRVAEDLRDGLRQVSADVLGPAAAGLLPGLVVGDTGRLPPEVEQNFETAGLSHLTAVSGANLAIVCGAVLVLLHLVGAGPVVSAVGAGAALVGFVVLAGPEPSVLRAAVMGAITLLALVLGRQRSALPALSASVIGLLLLLPDMATSAGFALSVAATAGLVLLAPVWSSALRARGVPIGLAEAIAVPLAAHVVTAPLIAALSGEVSLVAVPANMLAGPVVAPATVFGVLATVVAPVSTWVAGVFGRLAAPELEWIILVAERAAAVPGAAFDWPSGTVGGLALAVIAAVGLIALRGKRIRLVLAVGLLLVVLVVVPVRTVLSSWPVPGWSVVACDVGQGDGLVLATGRPDEAVVVDTGPDPQRAAECLRRLGIRRISLAVLTHLHADHVSGLAALMGKIPVDAVAIGPLREPAWAMDDVARDARAHRVPVVPLLSGQRAAWPGLVLDVLGPDPALARTQSADDANDASIVLLATTPAGRVLLTGDVELPGQGRLVSSGADLRADVLKVPHHGSRYTAPRFLQAVRPRLAVISVGAGNTYGHPSPFIVDNLTRAGTKVLRTDQEGDIAILPGPQGPRYVARGDPLRAGES</sequence>
<evidence type="ECO:0000256" key="3">
    <source>
        <dbReference type="ARBA" id="ARBA00022692"/>
    </source>
</evidence>
<dbReference type="Pfam" id="PF03772">
    <property type="entry name" value="Competence"/>
    <property type="match status" value="1"/>
</dbReference>
<dbReference type="GO" id="GO:0030420">
    <property type="term" value="P:establishment of competence for transformation"/>
    <property type="evidence" value="ECO:0007669"/>
    <property type="project" value="InterPro"/>
</dbReference>
<dbReference type="PANTHER" id="PTHR30619:SF1">
    <property type="entry name" value="RECOMBINATION PROTEIN 2"/>
    <property type="match status" value="1"/>
</dbReference>
<dbReference type="NCBIfam" id="TIGR00361">
    <property type="entry name" value="ComEC_Rec2"/>
    <property type="match status" value="1"/>
</dbReference>
<dbReference type="SUPFAM" id="SSF56281">
    <property type="entry name" value="Metallo-hydrolase/oxidoreductase"/>
    <property type="match status" value="1"/>
</dbReference>
<gene>
    <name evidence="8" type="ORF">SAMN05216215_103417</name>
</gene>
<feature type="transmembrane region" description="Helical" evidence="6">
    <location>
        <begin position="499"/>
        <end position="519"/>
    </location>
</feature>
<dbReference type="Proteomes" id="UP000199529">
    <property type="component" value="Unassembled WGS sequence"/>
</dbReference>
<reference evidence="9" key="1">
    <citation type="submission" date="2016-10" db="EMBL/GenBank/DDBJ databases">
        <authorList>
            <person name="Varghese N."/>
            <person name="Submissions S."/>
        </authorList>
    </citation>
    <scope>NUCLEOTIDE SEQUENCE [LARGE SCALE GENOMIC DNA]</scope>
    <source>
        <strain evidence="9">CGMCC 4.3530</strain>
    </source>
</reference>